<feature type="compositionally biased region" description="Acidic residues" evidence="1">
    <location>
        <begin position="760"/>
        <end position="771"/>
    </location>
</feature>
<gene>
    <name evidence="3" type="ORF">FRX48_09421</name>
</gene>
<keyword evidence="2" id="KW-0472">Membrane</keyword>
<protein>
    <recommendedName>
        <fullName evidence="5">Ubiquitin-protein ligase</fullName>
    </recommendedName>
</protein>
<evidence type="ECO:0000313" key="3">
    <source>
        <dbReference type="EMBL" id="KAA6406698.1"/>
    </source>
</evidence>
<reference evidence="3 4" key="1">
    <citation type="submission" date="2019-09" db="EMBL/GenBank/DDBJ databases">
        <title>The hologenome of the rock-dwelling lichen Lasallia pustulata.</title>
        <authorList>
            <person name="Greshake Tzovaras B."/>
            <person name="Segers F."/>
            <person name="Bicker A."/>
            <person name="Dal Grande F."/>
            <person name="Otte J."/>
            <person name="Hankeln T."/>
            <person name="Schmitt I."/>
            <person name="Ebersberger I."/>
        </authorList>
    </citation>
    <scope>NUCLEOTIDE SEQUENCE [LARGE SCALE GENOMIC DNA]</scope>
    <source>
        <strain evidence="3">A1-1</strain>
    </source>
</reference>
<dbReference type="PANTHER" id="PTHR22696:SF1">
    <property type="entry name" value="E3 UBIQUITIN-PROTEIN LIGASE RNF26"/>
    <property type="match status" value="1"/>
</dbReference>
<dbReference type="EMBL" id="VXIT01000023">
    <property type="protein sequence ID" value="KAA6406698.1"/>
    <property type="molecule type" value="Genomic_DNA"/>
</dbReference>
<dbReference type="Proteomes" id="UP000324767">
    <property type="component" value="Unassembled WGS sequence"/>
</dbReference>
<feature type="region of interest" description="Disordered" evidence="1">
    <location>
        <begin position="759"/>
        <end position="813"/>
    </location>
</feature>
<evidence type="ECO:0008006" key="5">
    <source>
        <dbReference type="Google" id="ProtNLM"/>
    </source>
</evidence>
<comment type="caution">
    <text evidence="3">The sequence shown here is derived from an EMBL/GenBank/DDBJ whole genome shotgun (WGS) entry which is preliminary data.</text>
</comment>
<feature type="transmembrane region" description="Helical" evidence="2">
    <location>
        <begin position="181"/>
        <end position="202"/>
    </location>
</feature>
<feature type="compositionally biased region" description="Polar residues" evidence="1">
    <location>
        <begin position="772"/>
        <end position="781"/>
    </location>
</feature>
<feature type="compositionally biased region" description="Acidic residues" evidence="1">
    <location>
        <begin position="782"/>
        <end position="791"/>
    </location>
</feature>
<feature type="transmembrane region" description="Helical" evidence="2">
    <location>
        <begin position="401"/>
        <end position="419"/>
    </location>
</feature>
<feature type="region of interest" description="Disordered" evidence="1">
    <location>
        <begin position="587"/>
        <end position="622"/>
    </location>
</feature>
<sequence>MSSTSSVSSGLAPQASNHSSSSLLFTSAFDHITASASNVTSYMNPTPMDLLLAVPRMVVRAGSFAFVTIPERIDHLLGIRAGGSVIAEATGQGAQSIASAAISGAQGAATTAAAAAATEGPEGGMLSHVLSFQHLRNFSGVFSYLTSKWALCCFTVAIILNRTQIYASARRHISLGFPLRLALRIVPLVLFLWQTLSFLQAIRCQTSPDYSVMRYGKPGKRLTLDFAGDGGPLYYLSSRLLFWQNDQESCLAVSMITSTPGLEAQSRYGSFSLLWPLFQSLCLGQFIETLSCAVQGRAVMTETGMSIFEHSLAFAEAEAMLGSSFGFSPFGSAKAKPDKDTSAGDGAPATLAAVSKNVLFDRGNTPPEVLLMGLISCLNNLTSHTLAVFGLQGRFRLINTGIWGLCFMGSFVWGFFSFSPGTGLDARILRFPTVCIVGFIPHLLLLLGICISATIYLLALILSALSPPPSLTPPRSWRERFRMAHENLQANGQLSTIRISRHEDFYTALLKIGFTVLTAASEAVYLNEGRRIGVSRSTWLEDERLKEIEQSLGSPRNWRSAVPQDIMDGPDTIANWVMLAEDQEPQTLLASRQPKRKSGYSRERSTKILKGSQSTPRTGTDGVGALQRGNRYYMAWEFFTGIFWLITGWLALGLIKILNKVGSTRRPAWLRKLDNNAGNDETRQGGSTEPSPPVLDFWVLSEDGKLSLPNNNDIDVEAETKKRLQIAAEAWGREEESNLDSKLYDWFKYGGWWGERDESGDYEASEKDDDTTSVISVPTTADETDWEPDGGDDGRRTPTQREPYPGTEDDTPLVDSTLDVLQLARLLDPPDVEQRHEAQILAHHLASNRPLTRAQFQHAQNLERAHVLTSTRYRPAGFKASSPSGKLTPKEEAELLEHLIISRRAHHTAAAAAHASSSAATWREGAEGLGAGGPQCVVCQSEPRTIVVWPCRCLSICEECRVSLAMNNFGTCVCCRQEVVGFSRLYVP</sequence>
<organism evidence="3 4">
    <name type="scientific">Lasallia pustulata</name>
    <dbReference type="NCBI Taxonomy" id="136370"/>
    <lineage>
        <taxon>Eukaryota</taxon>
        <taxon>Fungi</taxon>
        <taxon>Dikarya</taxon>
        <taxon>Ascomycota</taxon>
        <taxon>Pezizomycotina</taxon>
        <taxon>Lecanoromycetes</taxon>
        <taxon>OSLEUM clade</taxon>
        <taxon>Umbilicariomycetidae</taxon>
        <taxon>Umbilicariales</taxon>
        <taxon>Umbilicariaceae</taxon>
        <taxon>Lasallia</taxon>
    </lineage>
</organism>
<feature type="transmembrane region" description="Helical" evidence="2">
    <location>
        <begin position="638"/>
        <end position="658"/>
    </location>
</feature>
<accession>A0A5M8PCN4</accession>
<dbReference type="GO" id="GO:0061630">
    <property type="term" value="F:ubiquitin protein ligase activity"/>
    <property type="evidence" value="ECO:0007669"/>
    <property type="project" value="TreeGrafter"/>
</dbReference>
<dbReference type="PANTHER" id="PTHR22696">
    <property type="entry name" value="E3 UBIQUITIN-PROTEIN LIGASE RNF26"/>
    <property type="match status" value="1"/>
</dbReference>
<dbReference type="OrthoDB" id="66726at2759"/>
<dbReference type="GO" id="GO:0016567">
    <property type="term" value="P:protein ubiquitination"/>
    <property type="evidence" value="ECO:0007669"/>
    <property type="project" value="TreeGrafter"/>
</dbReference>
<dbReference type="Gene3D" id="3.30.40.10">
    <property type="entry name" value="Zinc/RING finger domain, C3HC4 (zinc finger)"/>
    <property type="match status" value="1"/>
</dbReference>
<dbReference type="CDD" id="cd16616">
    <property type="entry name" value="mRING-HC-C4C4_Asi1p-like"/>
    <property type="match status" value="1"/>
</dbReference>
<name>A0A5M8PCN4_9LECA</name>
<evidence type="ECO:0000313" key="4">
    <source>
        <dbReference type="Proteomes" id="UP000324767"/>
    </source>
</evidence>
<keyword evidence="2" id="KW-0812">Transmembrane</keyword>
<dbReference type="GO" id="GO:0006511">
    <property type="term" value="P:ubiquitin-dependent protein catabolic process"/>
    <property type="evidence" value="ECO:0007669"/>
    <property type="project" value="TreeGrafter"/>
</dbReference>
<proteinExistence type="predicted"/>
<feature type="transmembrane region" description="Helical" evidence="2">
    <location>
        <begin position="141"/>
        <end position="160"/>
    </location>
</feature>
<dbReference type="AlphaFoldDB" id="A0A5M8PCN4"/>
<keyword evidence="2" id="KW-1133">Transmembrane helix</keyword>
<dbReference type="InterPro" id="IPR013083">
    <property type="entry name" value="Znf_RING/FYVE/PHD"/>
</dbReference>
<feature type="transmembrane region" description="Helical" evidence="2">
    <location>
        <begin position="439"/>
        <end position="465"/>
    </location>
</feature>
<dbReference type="Pfam" id="PF13920">
    <property type="entry name" value="zf-C3HC4_3"/>
    <property type="match status" value="1"/>
</dbReference>
<evidence type="ECO:0000256" key="2">
    <source>
        <dbReference type="SAM" id="Phobius"/>
    </source>
</evidence>
<evidence type="ECO:0000256" key="1">
    <source>
        <dbReference type="SAM" id="MobiDB-lite"/>
    </source>
</evidence>